<dbReference type="AlphaFoldDB" id="F1ZCB9"/>
<reference evidence="2 3" key="1">
    <citation type="journal article" date="2012" name="J. Bacteriol.">
        <title>Draft Genome Sequence of Novosphingobium nitrogenifigens Y88T.</title>
        <authorList>
            <person name="Strabala T.J."/>
            <person name="Macdonald L."/>
            <person name="Liu V."/>
            <person name="Smit A.M."/>
        </authorList>
    </citation>
    <scope>NUCLEOTIDE SEQUENCE [LARGE SCALE GENOMIC DNA]</scope>
    <source>
        <strain evidence="2 3">DSM 19370</strain>
    </source>
</reference>
<feature type="region of interest" description="Disordered" evidence="1">
    <location>
        <begin position="38"/>
        <end position="59"/>
    </location>
</feature>
<evidence type="ECO:0000313" key="2">
    <source>
        <dbReference type="EMBL" id="EGD57673.1"/>
    </source>
</evidence>
<name>F1ZCB9_9SPHN</name>
<evidence type="ECO:0000313" key="3">
    <source>
        <dbReference type="Proteomes" id="UP000004728"/>
    </source>
</evidence>
<proteinExistence type="predicted"/>
<dbReference type="STRING" id="983920.Y88_2999"/>
<dbReference type="HOGENOM" id="CLU_2956006_0_0_5"/>
<protein>
    <submittedName>
        <fullName evidence="2">Uncharacterized protein</fullName>
    </submittedName>
</protein>
<sequence>MIDILALVVPHALLALTIWRLIGRDDLDNDPLLPPREIVRVHRPQPIQPPPGGDPGTAG</sequence>
<keyword evidence="3" id="KW-1185">Reference proteome</keyword>
<comment type="caution">
    <text evidence="2">The sequence shown here is derived from an EMBL/GenBank/DDBJ whole genome shotgun (WGS) entry which is preliminary data.</text>
</comment>
<dbReference type="EMBL" id="AEWJ01000054">
    <property type="protein sequence ID" value="EGD57673.1"/>
    <property type="molecule type" value="Genomic_DNA"/>
</dbReference>
<gene>
    <name evidence="2" type="ORF">Y88_2999</name>
</gene>
<dbReference type="InParanoid" id="F1ZCB9"/>
<evidence type="ECO:0000256" key="1">
    <source>
        <dbReference type="SAM" id="MobiDB-lite"/>
    </source>
</evidence>
<organism evidence="2 3">
    <name type="scientific">Novosphingobium nitrogenifigens DSM 19370</name>
    <dbReference type="NCBI Taxonomy" id="983920"/>
    <lineage>
        <taxon>Bacteria</taxon>
        <taxon>Pseudomonadati</taxon>
        <taxon>Pseudomonadota</taxon>
        <taxon>Alphaproteobacteria</taxon>
        <taxon>Sphingomonadales</taxon>
        <taxon>Sphingomonadaceae</taxon>
        <taxon>Novosphingobium</taxon>
    </lineage>
</organism>
<dbReference type="RefSeq" id="WP_008071063.1">
    <property type="nucleotide sequence ID" value="NZ_AQWK01000008.1"/>
</dbReference>
<dbReference type="Proteomes" id="UP000004728">
    <property type="component" value="Unassembled WGS sequence"/>
</dbReference>
<accession>F1ZCB9</accession>